<gene>
    <name evidence="2" type="primary">Acey_s0744.g1996</name>
    <name evidence="2" type="ORF">Y032_0744g1996</name>
</gene>
<dbReference type="EMBL" id="JARK01000344">
    <property type="protein sequence ID" value="EYC38086.1"/>
    <property type="molecule type" value="Genomic_DNA"/>
</dbReference>
<proteinExistence type="predicted"/>
<name>A0A016WES7_9BILA</name>
<feature type="chain" id="PRO_5001490613" description="Secreted protein" evidence="1">
    <location>
        <begin position="19"/>
        <end position="75"/>
    </location>
</feature>
<feature type="signal peptide" evidence="1">
    <location>
        <begin position="1"/>
        <end position="18"/>
    </location>
</feature>
<evidence type="ECO:0000313" key="2">
    <source>
        <dbReference type="EMBL" id="EYC38086.1"/>
    </source>
</evidence>
<sequence>MLYCILLVTMNVAMIACAGVSCFVGKPSEGVTIEAKQLIRMCSVKLREIGTELSFGQSECPSSGCHNDANGAAFW</sequence>
<protein>
    <recommendedName>
        <fullName evidence="4">Secreted protein</fullName>
    </recommendedName>
</protein>
<keyword evidence="1" id="KW-0732">Signal</keyword>
<keyword evidence="3" id="KW-1185">Reference proteome</keyword>
<accession>A0A016WES7</accession>
<reference evidence="3" key="1">
    <citation type="journal article" date="2015" name="Nat. Genet.">
        <title>The genome and transcriptome of the zoonotic hookworm Ancylostoma ceylanicum identify infection-specific gene families.</title>
        <authorList>
            <person name="Schwarz E.M."/>
            <person name="Hu Y."/>
            <person name="Antoshechkin I."/>
            <person name="Miller M.M."/>
            <person name="Sternberg P.W."/>
            <person name="Aroian R.V."/>
        </authorList>
    </citation>
    <scope>NUCLEOTIDE SEQUENCE</scope>
    <source>
        <strain evidence="3">HY135</strain>
    </source>
</reference>
<comment type="caution">
    <text evidence="2">The sequence shown here is derived from an EMBL/GenBank/DDBJ whole genome shotgun (WGS) entry which is preliminary data.</text>
</comment>
<organism evidence="2 3">
    <name type="scientific">Ancylostoma ceylanicum</name>
    <dbReference type="NCBI Taxonomy" id="53326"/>
    <lineage>
        <taxon>Eukaryota</taxon>
        <taxon>Metazoa</taxon>
        <taxon>Ecdysozoa</taxon>
        <taxon>Nematoda</taxon>
        <taxon>Chromadorea</taxon>
        <taxon>Rhabditida</taxon>
        <taxon>Rhabditina</taxon>
        <taxon>Rhabditomorpha</taxon>
        <taxon>Strongyloidea</taxon>
        <taxon>Ancylostomatidae</taxon>
        <taxon>Ancylostomatinae</taxon>
        <taxon>Ancylostoma</taxon>
    </lineage>
</organism>
<evidence type="ECO:0000256" key="1">
    <source>
        <dbReference type="SAM" id="SignalP"/>
    </source>
</evidence>
<dbReference type="Proteomes" id="UP000024635">
    <property type="component" value="Unassembled WGS sequence"/>
</dbReference>
<dbReference type="AlphaFoldDB" id="A0A016WES7"/>
<evidence type="ECO:0000313" key="3">
    <source>
        <dbReference type="Proteomes" id="UP000024635"/>
    </source>
</evidence>
<evidence type="ECO:0008006" key="4">
    <source>
        <dbReference type="Google" id="ProtNLM"/>
    </source>
</evidence>